<sequence length="488" mass="53610">MSTLTPPPSAYFAQTSAEIIIPTAESKIHDIIHRWTDERLSNPALVVIPSNTTDITAAGKYAAENRLTLLVGGGGHKVVPINEKTLYLDMHRFKNIDVDTNNMLVTFGGGVSNQELLEALYSHGVYTTYANSGAVGMVGLTLGGGFTGLSSLHGLAMDNVVAFEGVTASGEYITIDITSTGEERALFDVLCGAGAGLLVIASMTMHIYQLSSLQLKENKEFWVRKWIFPGAAIETAAEFFKSLFPAKENMLPVLIFARSPPSSPFPGQPILILTVTYFGPSAEAEAIVDPLITPEITKLAIDTNTTFVPFVKMFEGTKMFDIRGGFKSQNTARCMGFSTTSIVEAFQRWKQFGDEVEDARPFTVTLIVGYNPSMTIANGSSSDPEGRGRRPFAGRARPFFGQTLTWYQKRESQPFVEKFIADTLAILRKADDEKGYTPNTLPNNFRDGSAIELGYTKEELVEIRRVHRLWNKGGLFYDILDDTASWSL</sequence>
<dbReference type="InterPro" id="IPR036318">
    <property type="entry name" value="FAD-bd_PCMH-like_sf"/>
</dbReference>
<dbReference type="PANTHER" id="PTHR42973:SF7">
    <property type="entry name" value="FAD-BINDING PCMH-TYPE DOMAIN-CONTAINING PROTEIN"/>
    <property type="match status" value="1"/>
</dbReference>
<dbReference type="STRING" id="5539.A0A3E2H8C0"/>
<dbReference type="InterPro" id="IPR006094">
    <property type="entry name" value="Oxid_FAD_bind_N"/>
</dbReference>
<keyword evidence="4" id="KW-0560">Oxidoreductase</keyword>
<dbReference type="PROSITE" id="PS51387">
    <property type="entry name" value="FAD_PCMH"/>
    <property type="match status" value="1"/>
</dbReference>
<keyword evidence="3" id="KW-0274">FAD</keyword>
<dbReference type="OMA" id="FWSPYFK"/>
<dbReference type="GO" id="GO:0016491">
    <property type="term" value="F:oxidoreductase activity"/>
    <property type="evidence" value="ECO:0007669"/>
    <property type="project" value="UniProtKB-KW"/>
</dbReference>
<evidence type="ECO:0000256" key="1">
    <source>
        <dbReference type="ARBA" id="ARBA00005466"/>
    </source>
</evidence>
<dbReference type="OrthoDB" id="415825at2759"/>
<accession>A0A3E2H8C0</accession>
<comment type="similarity">
    <text evidence="1">Belongs to the oxygen-dependent FAD-linked oxidoreductase family.</text>
</comment>
<dbReference type="SUPFAM" id="SSF56176">
    <property type="entry name" value="FAD-binding/transporter-associated domain-like"/>
    <property type="match status" value="1"/>
</dbReference>
<evidence type="ECO:0000256" key="4">
    <source>
        <dbReference type="ARBA" id="ARBA00023002"/>
    </source>
</evidence>
<dbReference type="InterPro" id="IPR050416">
    <property type="entry name" value="FAD-linked_Oxidoreductase"/>
</dbReference>
<keyword evidence="2" id="KW-0285">Flavoprotein</keyword>
<evidence type="ECO:0000256" key="3">
    <source>
        <dbReference type="ARBA" id="ARBA00022827"/>
    </source>
</evidence>
<reference evidence="6 7" key="1">
    <citation type="submission" date="2018-05" db="EMBL/GenBank/DDBJ databases">
        <title>Draft genome sequence of Scytalidium lignicola DSM 105466, a ubiquitous saprotrophic fungus.</title>
        <authorList>
            <person name="Buettner E."/>
            <person name="Gebauer A.M."/>
            <person name="Hofrichter M."/>
            <person name="Liers C."/>
            <person name="Kellner H."/>
        </authorList>
    </citation>
    <scope>NUCLEOTIDE SEQUENCE [LARGE SCALE GENOMIC DNA]</scope>
    <source>
        <strain evidence="6 7">DSM 105466</strain>
    </source>
</reference>
<dbReference type="Gene3D" id="3.30.465.10">
    <property type="match status" value="1"/>
</dbReference>
<keyword evidence="7" id="KW-1185">Reference proteome</keyword>
<dbReference type="InterPro" id="IPR016166">
    <property type="entry name" value="FAD-bd_PCMH"/>
</dbReference>
<feature type="non-terminal residue" evidence="6">
    <location>
        <position position="488"/>
    </location>
</feature>
<evidence type="ECO:0000259" key="5">
    <source>
        <dbReference type="PROSITE" id="PS51387"/>
    </source>
</evidence>
<feature type="non-terminal residue" evidence="6">
    <location>
        <position position="1"/>
    </location>
</feature>
<organism evidence="6 7">
    <name type="scientific">Scytalidium lignicola</name>
    <name type="common">Hyphomycete</name>
    <dbReference type="NCBI Taxonomy" id="5539"/>
    <lineage>
        <taxon>Eukaryota</taxon>
        <taxon>Fungi</taxon>
        <taxon>Dikarya</taxon>
        <taxon>Ascomycota</taxon>
        <taxon>Pezizomycotina</taxon>
        <taxon>Leotiomycetes</taxon>
        <taxon>Leotiomycetes incertae sedis</taxon>
        <taxon>Scytalidium</taxon>
    </lineage>
</organism>
<comment type="caution">
    <text evidence="6">The sequence shown here is derived from an EMBL/GenBank/DDBJ whole genome shotgun (WGS) entry which is preliminary data.</text>
</comment>
<gene>
    <name evidence="6" type="ORF">B7463_g6699</name>
</gene>
<protein>
    <recommendedName>
        <fullName evidence="5">FAD-binding PCMH-type domain-containing protein</fullName>
    </recommendedName>
</protein>
<feature type="domain" description="FAD-binding PCMH-type" evidence="5">
    <location>
        <begin position="39"/>
        <end position="210"/>
    </location>
</feature>
<dbReference type="PANTHER" id="PTHR42973">
    <property type="entry name" value="BINDING OXIDOREDUCTASE, PUTATIVE (AFU_ORTHOLOGUE AFUA_1G17690)-RELATED"/>
    <property type="match status" value="1"/>
</dbReference>
<evidence type="ECO:0000313" key="6">
    <source>
        <dbReference type="EMBL" id="RFU29630.1"/>
    </source>
</evidence>
<name>A0A3E2H8C0_SCYLI</name>
<dbReference type="InterPro" id="IPR016169">
    <property type="entry name" value="FAD-bd_PCMH_sub2"/>
</dbReference>
<evidence type="ECO:0000313" key="7">
    <source>
        <dbReference type="Proteomes" id="UP000258309"/>
    </source>
</evidence>
<dbReference type="AlphaFoldDB" id="A0A3E2H8C0"/>
<dbReference type="Pfam" id="PF01565">
    <property type="entry name" value="FAD_binding_4"/>
    <property type="match status" value="1"/>
</dbReference>
<proteinExistence type="inferred from homology"/>
<dbReference type="GO" id="GO:0071949">
    <property type="term" value="F:FAD binding"/>
    <property type="evidence" value="ECO:0007669"/>
    <property type="project" value="InterPro"/>
</dbReference>
<dbReference type="Proteomes" id="UP000258309">
    <property type="component" value="Unassembled WGS sequence"/>
</dbReference>
<dbReference type="Gene3D" id="3.40.462.20">
    <property type="match status" value="1"/>
</dbReference>
<evidence type="ECO:0000256" key="2">
    <source>
        <dbReference type="ARBA" id="ARBA00022630"/>
    </source>
</evidence>
<dbReference type="EMBL" id="NCSJ02000122">
    <property type="protein sequence ID" value="RFU29630.1"/>
    <property type="molecule type" value="Genomic_DNA"/>
</dbReference>